<reference evidence="5" key="1">
    <citation type="submission" date="2019-09" db="EMBL/GenBank/DDBJ databases">
        <title>Draft genome information of white flower Hibiscus syriacus.</title>
        <authorList>
            <person name="Kim Y.-M."/>
        </authorList>
    </citation>
    <scope>NUCLEOTIDE SEQUENCE [LARGE SCALE GENOMIC DNA]</scope>
    <source>
        <strain evidence="5">YM2019G1</strain>
    </source>
</reference>
<dbReference type="Gene3D" id="3.80.10.10">
    <property type="entry name" value="Ribonuclease Inhibitor"/>
    <property type="match status" value="1"/>
</dbReference>
<dbReference type="PANTHER" id="PTHR23155">
    <property type="entry name" value="DISEASE RESISTANCE PROTEIN RP"/>
    <property type="match status" value="1"/>
</dbReference>
<evidence type="ECO:0000313" key="6">
    <source>
        <dbReference type="Proteomes" id="UP000436088"/>
    </source>
</evidence>
<dbReference type="Pfam" id="PF00931">
    <property type="entry name" value="NB-ARC"/>
    <property type="match status" value="1"/>
</dbReference>
<proteinExistence type="predicted"/>
<name>A0A6A3AMR7_HIBSY</name>
<dbReference type="InterPro" id="IPR027417">
    <property type="entry name" value="P-loop_NTPase"/>
</dbReference>
<dbReference type="AlphaFoldDB" id="A0A6A3AMR7"/>
<dbReference type="PANTHER" id="PTHR23155:SF1185">
    <property type="entry name" value="DISEASE RESISTANCE RPP8-LIKE PROTEIN 3-RELATED"/>
    <property type="match status" value="1"/>
</dbReference>
<evidence type="ECO:0000259" key="4">
    <source>
        <dbReference type="Pfam" id="PF23598"/>
    </source>
</evidence>
<evidence type="ECO:0000256" key="2">
    <source>
        <dbReference type="SAM" id="MobiDB-lite"/>
    </source>
</evidence>
<dbReference type="Pfam" id="PF23598">
    <property type="entry name" value="LRR_14"/>
    <property type="match status" value="1"/>
</dbReference>
<dbReference type="Proteomes" id="UP000436088">
    <property type="component" value="Unassembled WGS sequence"/>
</dbReference>
<evidence type="ECO:0000313" key="5">
    <source>
        <dbReference type="EMBL" id="KAE8705153.1"/>
    </source>
</evidence>
<dbReference type="InterPro" id="IPR002182">
    <property type="entry name" value="NB-ARC"/>
</dbReference>
<feature type="domain" description="Disease resistance R13L4/SHOC-2-like LRR" evidence="4">
    <location>
        <begin position="261"/>
        <end position="506"/>
    </location>
</feature>
<feature type="region of interest" description="Disordered" evidence="2">
    <location>
        <begin position="1"/>
        <end position="43"/>
    </location>
</feature>
<feature type="compositionally biased region" description="Basic and acidic residues" evidence="2">
    <location>
        <begin position="1"/>
        <end position="11"/>
    </location>
</feature>
<dbReference type="InterPro" id="IPR044974">
    <property type="entry name" value="Disease_R_plants"/>
</dbReference>
<gene>
    <name evidence="5" type="ORF">F3Y22_tig00110430pilonHSYRG00336</name>
</gene>
<dbReference type="GO" id="GO:0098542">
    <property type="term" value="P:defense response to other organism"/>
    <property type="evidence" value="ECO:0007669"/>
    <property type="project" value="TreeGrafter"/>
</dbReference>
<evidence type="ECO:0000256" key="1">
    <source>
        <dbReference type="ARBA" id="ARBA00022737"/>
    </source>
</evidence>
<organism evidence="5 6">
    <name type="scientific">Hibiscus syriacus</name>
    <name type="common">Rose of Sharon</name>
    <dbReference type="NCBI Taxonomy" id="106335"/>
    <lineage>
        <taxon>Eukaryota</taxon>
        <taxon>Viridiplantae</taxon>
        <taxon>Streptophyta</taxon>
        <taxon>Embryophyta</taxon>
        <taxon>Tracheophyta</taxon>
        <taxon>Spermatophyta</taxon>
        <taxon>Magnoliopsida</taxon>
        <taxon>eudicotyledons</taxon>
        <taxon>Gunneridae</taxon>
        <taxon>Pentapetalae</taxon>
        <taxon>rosids</taxon>
        <taxon>malvids</taxon>
        <taxon>Malvales</taxon>
        <taxon>Malvaceae</taxon>
        <taxon>Malvoideae</taxon>
        <taxon>Hibiscus</taxon>
    </lineage>
</organism>
<evidence type="ECO:0000259" key="3">
    <source>
        <dbReference type="Pfam" id="PF00931"/>
    </source>
</evidence>
<dbReference type="GO" id="GO:0043531">
    <property type="term" value="F:ADP binding"/>
    <property type="evidence" value="ECO:0007669"/>
    <property type="project" value="InterPro"/>
</dbReference>
<keyword evidence="1" id="KW-0677">Repeat</keyword>
<accession>A0A6A3AMR7</accession>
<dbReference type="EMBL" id="VEPZ02000983">
    <property type="protein sequence ID" value="KAE8705153.1"/>
    <property type="molecule type" value="Genomic_DNA"/>
</dbReference>
<comment type="caution">
    <text evidence="5">The sequence shown here is derived from an EMBL/GenBank/DDBJ whole genome shotgun (WGS) entry which is preliminary data.</text>
</comment>
<sequence length="531" mass="61175">MNRPMKFETERPPSTAVDGGWNENGMVAGGGDNQLQNNADRKRRDEELSEKLYNFLKDNKCLVIIDDIWSTEDWDLLKPGFPVVSDMKSKFLLTSRNKVVSHADRIGYPYELQCLNYEESWELFRKIAFSQSGNSVDARMEELGKEMIHHCAGAAISHHCKRLSTEDVLALTYDDLPLYLRPKEDEGKIMEDVAEHRLVELVERSILLFHNSFEVDALAEAFLNPKMLKYFEEHKDDEGCNKARVLRVFLFWKLLGCLRCLFNKFKLLRVLDFEQSYGDSGCKFPSAIGDLIPLRFLNLGAFDFFTSMIPSSIRTLKCLQTIPSSLGNLKCLQTLDLGNFVNPINVPNVIWKLDQLRHLYLLEQWNIDDKTKLQLHTLRNLQTLVNFNTRRFQGRFGQESINHHKQIPSFLMGIDPELLGHLLSSCIDLLELKLEGKMKMLPADHHFPSSIAYIGLKKCKFEEDPVPTVEKLPNLRVQKFGYEAFMGKKMVCSNPHFPRLESLTFDQLGNLEEWKVEGGRRSNACSNPFED</sequence>
<protein>
    <submittedName>
        <fullName evidence="5">Uncharacterized protein</fullName>
    </submittedName>
</protein>
<dbReference type="SUPFAM" id="SSF52540">
    <property type="entry name" value="P-loop containing nucleoside triphosphate hydrolases"/>
    <property type="match status" value="1"/>
</dbReference>
<dbReference type="SUPFAM" id="SSF52058">
    <property type="entry name" value="L domain-like"/>
    <property type="match status" value="1"/>
</dbReference>
<dbReference type="InterPro" id="IPR032675">
    <property type="entry name" value="LRR_dom_sf"/>
</dbReference>
<dbReference type="InterPro" id="IPR055414">
    <property type="entry name" value="LRR_R13L4/SHOC2-like"/>
</dbReference>
<dbReference type="Gene3D" id="3.40.50.300">
    <property type="entry name" value="P-loop containing nucleotide triphosphate hydrolases"/>
    <property type="match status" value="1"/>
</dbReference>
<feature type="domain" description="NB-ARC" evidence="3">
    <location>
        <begin position="36"/>
        <end position="131"/>
    </location>
</feature>
<keyword evidence="6" id="KW-1185">Reference proteome</keyword>